<dbReference type="InterPro" id="IPR036188">
    <property type="entry name" value="FAD/NAD-bd_sf"/>
</dbReference>
<dbReference type="PROSITE" id="PS51257">
    <property type="entry name" value="PROKAR_LIPOPROTEIN"/>
    <property type="match status" value="1"/>
</dbReference>
<accession>A0A317W9U1</accession>
<dbReference type="GO" id="GO:0016491">
    <property type="term" value="F:oxidoreductase activity"/>
    <property type="evidence" value="ECO:0007669"/>
    <property type="project" value="UniProtKB-KW"/>
</dbReference>
<protein>
    <submittedName>
        <fullName evidence="6">Succinate dehydrogenase/fumarate reductase flavo protein subunit</fullName>
    </submittedName>
</protein>
<evidence type="ECO:0000256" key="3">
    <source>
        <dbReference type="ARBA" id="ARBA00022827"/>
    </source>
</evidence>
<dbReference type="SUPFAM" id="SSF51905">
    <property type="entry name" value="FAD/NAD(P)-binding domain"/>
    <property type="match status" value="1"/>
</dbReference>
<dbReference type="GeneID" id="37070238"/>
<comment type="cofactor">
    <cofactor evidence="1">
        <name>FAD</name>
        <dbReference type="ChEBI" id="CHEBI:57692"/>
    </cofactor>
</comment>
<evidence type="ECO:0000259" key="5">
    <source>
        <dbReference type="Pfam" id="PF00890"/>
    </source>
</evidence>
<gene>
    <name evidence="6" type="ORF">BO70DRAFT_428669</name>
</gene>
<dbReference type="EMBL" id="MSFL01000010">
    <property type="protein sequence ID" value="PWY83354.1"/>
    <property type="molecule type" value="Genomic_DNA"/>
</dbReference>
<keyword evidence="4" id="KW-0560">Oxidoreductase</keyword>
<evidence type="ECO:0000313" key="7">
    <source>
        <dbReference type="Proteomes" id="UP000247233"/>
    </source>
</evidence>
<dbReference type="InterPro" id="IPR050315">
    <property type="entry name" value="FAD-oxidoreductase_2"/>
</dbReference>
<dbReference type="PANTHER" id="PTHR43400">
    <property type="entry name" value="FUMARATE REDUCTASE"/>
    <property type="match status" value="1"/>
</dbReference>
<evidence type="ECO:0000313" key="6">
    <source>
        <dbReference type="EMBL" id="PWY83354.1"/>
    </source>
</evidence>
<dbReference type="Gene3D" id="3.90.700.10">
    <property type="entry name" value="Succinate dehydrogenase/fumarate reductase flavoprotein, catalytic domain"/>
    <property type="match status" value="1"/>
</dbReference>
<dbReference type="InterPro" id="IPR027477">
    <property type="entry name" value="Succ_DH/fumarate_Rdtase_cat_sf"/>
</dbReference>
<dbReference type="PANTHER" id="PTHR43400:SF7">
    <property type="entry name" value="FAD-DEPENDENT OXIDOREDUCTASE 2 FAD BINDING DOMAIN-CONTAINING PROTEIN"/>
    <property type="match status" value="1"/>
</dbReference>
<feature type="domain" description="FAD-dependent oxidoreductase 2 FAD-binding" evidence="5">
    <location>
        <begin position="10"/>
        <end position="452"/>
    </location>
</feature>
<evidence type="ECO:0000256" key="4">
    <source>
        <dbReference type="ARBA" id="ARBA00023002"/>
    </source>
</evidence>
<dbReference type="VEuPathDB" id="FungiDB:BO70DRAFT_428669"/>
<evidence type="ECO:0000256" key="2">
    <source>
        <dbReference type="ARBA" id="ARBA00022630"/>
    </source>
</evidence>
<dbReference type="Proteomes" id="UP000247233">
    <property type="component" value="Unassembled WGS sequence"/>
</dbReference>
<comment type="caution">
    <text evidence="6">The sequence shown here is derived from an EMBL/GenBank/DDBJ whole genome shotgun (WGS) entry which is preliminary data.</text>
</comment>
<keyword evidence="2" id="KW-0285">Flavoprotein</keyword>
<dbReference type="Gene3D" id="3.50.50.60">
    <property type="entry name" value="FAD/NAD(P)-binding domain"/>
    <property type="match status" value="1"/>
</dbReference>
<evidence type="ECO:0000256" key="1">
    <source>
        <dbReference type="ARBA" id="ARBA00001974"/>
    </source>
</evidence>
<sequence length="476" mass="53016">MSVNRSDRYDLIVVGSGFAGCMTALNFLETSQNARKHVRVALVEAGKNGERCGASRWTGAFLRLDRDLNFDPGWIREMTDVSDGQADLEYCKKLAKEARATAEYLQDHGVRFIRHAEENVLLEFETDQHFVMPEGGGWAMVQVLMEHLHRFDNCEVHWQTEARKLLRDPRGRVNGVTVRRSNGLLEDLYAPDVMLSCGGFEGNQEMLARHVGPTTDQLSLIAPGLRYNRGQGLKMALDVGCDTAGSFDGMHLELADARTSKPNAAIYGHSYGIVVDEQCERFYDEGKRQLFATFEGIAVELWRGHHNNKGFFITDATIMERFRPGWVYESTDREPFQADTIRELAMTLGVDPVQLHRTISEFNAACNDKPFDPMQLDGKATSGLRINKSNWATPLDNPPYYAFPVTAQLVFTFGGIKVNTDSQVLAPDGAPIPGLWATGELTGLYYNGNPPLTSVLRCLTFGRLAGTLLAQKTASH</sequence>
<dbReference type="Pfam" id="PF00890">
    <property type="entry name" value="FAD_binding_2"/>
    <property type="match status" value="1"/>
</dbReference>
<dbReference type="STRING" id="1448321.A0A317W9U1"/>
<proteinExistence type="predicted"/>
<keyword evidence="7" id="KW-1185">Reference proteome</keyword>
<dbReference type="OrthoDB" id="7777654at2759"/>
<dbReference type="AlphaFoldDB" id="A0A317W9U1"/>
<dbReference type="SUPFAM" id="SSF56425">
    <property type="entry name" value="Succinate dehydrogenase/fumarate reductase flavoprotein, catalytic domain"/>
    <property type="match status" value="1"/>
</dbReference>
<dbReference type="InterPro" id="IPR003953">
    <property type="entry name" value="FAD-dep_OxRdtase_2_FAD-bd"/>
</dbReference>
<reference evidence="6 7" key="1">
    <citation type="submission" date="2016-12" db="EMBL/GenBank/DDBJ databases">
        <title>The genomes of Aspergillus section Nigri reveals drivers in fungal speciation.</title>
        <authorList>
            <consortium name="DOE Joint Genome Institute"/>
            <person name="Vesth T.C."/>
            <person name="Nybo J."/>
            <person name="Theobald S."/>
            <person name="Brandl J."/>
            <person name="Frisvad J.C."/>
            <person name="Nielsen K.F."/>
            <person name="Lyhne E.K."/>
            <person name="Kogle M.E."/>
            <person name="Kuo A."/>
            <person name="Riley R."/>
            <person name="Clum A."/>
            <person name="Nolan M."/>
            <person name="Lipzen A."/>
            <person name="Salamov A."/>
            <person name="Henrissat B."/>
            <person name="Wiebenga A."/>
            <person name="De Vries R.P."/>
            <person name="Grigoriev I.V."/>
            <person name="Mortensen U.H."/>
            <person name="Andersen M.R."/>
            <person name="Baker S.E."/>
        </authorList>
    </citation>
    <scope>NUCLEOTIDE SEQUENCE [LARGE SCALE GENOMIC DNA]</scope>
    <source>
        <strain evidence="6 7">CBS 117.55</strain>
    </source>
</reference>
<keyword evidence="3" id="KW-0274">FAD</keyword>
<dbReference type="RefSeq" id="XP_025399797.1">
    <property type="nucleotide sequence ID" value="XM_025548001.1"/>
</dbReference>
<organism evidence="6 7">
    <name type="scientific">Aspergillus heteromorphus CBS 117.55</name>
    <dbReference type="NCBI Taxonomy" id="1448321"/>
    <lineage>
        <taxon>Eukaryota</taxon>
        <taxon>Fungi</taxon>
        <taxon>Dikarya</taxon>
        <taxon>Ascomycota</taxon>
        <taxon>Pezizomycotina</taxon>
        <taxon>Eurotiomycetes</taxon>
        <taxon>Eurotiomycetidae</taxon>
        <taxon>Eurotiales</taxon>
        <taxon>Aspergillaceae</taxon>
        <taxon>Aspergillus</taxon>
        <taxon>Aspergillus subgen. Circumdati</taxon>
    </lineage>
</organism>
<name>A0A317W9U1_9EURO</name>